<accession>A0A5C0XNU5</accession>
<feature type="transmembrane region" description="Helical" evidence="6">
    <location>
        <begin position="46"/>
        <end position="64"/>
    </location>
</feature>
<comment type="subcellular location">
    <subcellularLocation>
        <location evidence="1">Cell membrane</location>
        <topology evidence="1">Multi-pass membrane protein</topology>
    </subcellularLocation>
</comment>
<dbReference type="InterPro" id="IPR018076">
    <property type="entry name" value="T2SS_GspF_dom"/>
</dbReference>
<evidence type="ECO:0000256" key="6">
    <source>
        <dbReference type="SAM" id="Phobius"/>
    </source>
</evidence>
<dbReference type="GeneID" id="13301599"/>
<evidence type="ECO:0000256" key="4">
    <source>
        <dbReference type="ARBA" id="ARBA00022989"/>
    </source>
</evidence>
<dbReference type="RefSeq" id="WP_011012129.1">
    <property type="nucleotide sequence ID" value="NC_003413.1"/>
</dbReference>
<evidence type="ECO:0000256" key="3">
    <source>
        <dbReference type="ARBA" id="ARBA00022692"/>
    </source>
</evidence>
<gene>
    <name evidence="8" type="ORF">PFDSM3638_04990</name>
</gene>
<dbReference type="EMBL" id="CP023154">
    <property type="protein sequence ID" value="QEK78657.1"/>
    <property type="molecule type" value="Genomic_DNA"/>
</dbReference>
<dbReference type="PANTHER" id="PTHR35402:SF1">
    <property type="entry name" value="TYPE II SECRETION SYSTEM PROTEIN GSPF DOMAIN-CONTAINING PROTEIN"/>
    <property type="match status" value="1"/>
</dbReference>
<dbReference type="AlphaFoldDB" id="A0A5C0XNU5"/>
<feature type="domain" description="Type II secretion system protein GspF" evidence="7">
    <location>
        <begin position="108"/>
        <end position="232"/>
    </location>
</feature>
<evidence type="ECO:0000256" key="2">
    <source>
        <dbReference type="ARBA" id="ARBA00022475"/>
    </source>
</evidence>
<protein>
    <submittedName>
        <fullName evidence="8">Type II secretion protein F</fullName>
    </submittedName>
</protein>
<keyword evidence="2" id="KW-1003">Cell membrane</keyword>
<feature type="transmembrane region" description="Helical" evidence="6">
    <location>
        <begin position="255"/>
        <end position="275"/>
    </location>
</feature>
<evidence type="ECO:0000256" key="5">
    <source>
        <dbReference type="ARBA" id="ARBA00023136"/>
    </source>
</evidence>
<dbReference type="Pfam" id="PF00482">
    <property type="entry name" value="T2SSF"/>
    <property type="match status" value="1"/>
</dbReference>
<keyword evidence="4 6" id="KW-1133">Transmembrane helix</keyword>
<dbReference type="PANTHER" id="PTHR35402">
    <property type="entry name" value="INTEGRAL MEMBRANE PROTEIN-RELATED"/>
    <property type="match status" value="1"/>
</dbReference>
<dbReference type="OrthoDB" id="85883at2157"/>
<feature type="transmembrane region" description="Helical" evidence="6">
    <location>
        <begin position="282"/>
        <end position="301"/>
    </location>
</feature>
<name>A0A5C0XNU5_PYRFU</name>
<feature type="transmembrane region" description="Helical" evidence="6">
    <location>
        <begin position="70"/>
        <end position="89"/>
    </location>
</feature>
<keyword evidence="3 6" id="KW-0812">Transmembrane</keyword>
<dbReference type="GeneID" id="41712805"/>
<evidence type="ECO:0000313" key="8">
    <source>
        <dbReference type="EMBL" id="QEK78657.1"/>
    </source>
</evidence>
<dbReference type="InterPro" id="IPR056569">
    <property type="entry name" value="ArlJ-like"/>
</dbReference>
<reference evidence="8 9" key="1">
    <citation type="submission" date="2017-08" db="EMBL/GenBank/DDBJ databases">
        <title>Resequencing and Reannotation of the genome of Pyrococcus furiosus type strain DSM3638.</title>
        <authorList>
            <person name="Reichelt R.M."/>
            <person name="Bunk B."/>
        </authorList>
    </citation>
    <scope>NUCLEOTIDE SEQUENCE [LARGE SCALE GENOMIC DNA]</scope>
    <source>
        <strain evidence="8 9">DSM 3638</strain>
    </source>
</reference>
<evidence type="ECO:0000259" key="7">
    <source>
        <dbReference type="Pfam" id="PF00482"/>
    </source>
</evidence>
<evidence type="ECO:0000256" key="1">
    <source>
        <dbReference type="ARBA" id="ARBA00004651"/>
    </source>
</evidence>
<evidence type="ECO:0000313" key="9">
    <source>
        <dbReference type="Proteomes" id="UP000324354"/>
    </source>
</evidence>
<dbReference type="InterPro" id="IPR042094">
    <property type="entry name" value="T2SS_GspF_sf"/>
</dbReference>
<proteinExistence type="predicted"/>
<keyword evidence="5 6" id="KW-0472">Membrane</keyword>
<sequence>MAEERRAGRSTTAFTDALEKILPSKFLKRYDLFLYSAGIDFRASEYLVISLFIGIILGIVIYIFSSSIPGLLVGILAGFGGFGYFYPYIRITRRIEDMEKALPDAFFYLAGSLRAGVSFSEALEELASAKFGALTLEFRRTVSEIKRGRPTVEALRAFALRNKRSPVIYRSTMIIIEALERGAPMADVLVAVANDVREIIRIQKERKASTGMQMMFFLVSSGFVGPFIVAVVSNIARGMIGSGMGLSIPVSELTLVLWLFSIVQGFISGIGIGIIREGKFSAGIRYGVLLAIMAGAVFWGGTKVNIGGL</sequence>
<dbReference type="Gene3D" id="1.20.81.30">
    <property type="entry name" value="Type II secretion system (T2SS), domain F"/>
    <property type="match status" value="1"/>
</dbReference>
<dbReference type="Proteomes" id="UP000324354">
    <property type="component" value="Chromosome"/>
</dbReference>
<dbReference type="GO" id="GO:0005886">
    <property type="term" value="C:plasma membrane"/>
    <property type="evidence" value="ECO:0007669"/>
    <property type="project" value="UniProtKB-SubCell"/>
</dbReference>
<feature type="transmembrane region" description="Helical" evidence="6">
    <location>
        <begin position="214"/>
        <end position="235"/>
    </location>
</feature>
<organism evidence="8 9">
    <name type="scientific">Pyrococcus furiosus (strain ATCC 43587 / DSM 3638 / JCM 8422 / Vc1)</name>
    <dbReference type="NCBI Taxonomy" id="186497"/>
    <lineage>
        <taxon>Archaea</taxon>
        <taxon>Methanobacteriati</taxon>
        <taxon>Methanobacteriota</taxon>
        <taxon>Thermococci</taxon>
        <taxon>Thermococcales</taxon>
        <taxon>Thermococcaceae</taxon>
        <taxon>Pyrococcus</taxon>
    </lineage>
</organism>